<dbReference type="GeneID" id="300295334"/>
<keyword evidence="2" id="KW-1185">Reference proteome</keyword>
<name>A0ABR6MIP3_MICEC</name>
<gene>
    <name evidence="1" type="ORF">FHU28_004803</name>
</gene>
<accession>A0ABR6MIP3</accession>
<dbReference type="Proteomes" id="UP000618986">
    <property type="component" value="Unassembled WGS sequence"/>
</dbReference>
<comment type="caution">
    <text evidence="1">The sequence shown here is derived from an EMBL/GenBank/DDBJ whole genome shotgun (WGS) entry which is preliminary data.</text>
</comment>
<reference evidence="1 2" key="1">
    <citation type="submission" date="2020-08" db="EMBL/GenBank/DDBJ databases">
        <title>Sequencing the genomes of 1000 actinobacteria strains.</title>
        <authorList>
            <person name="Klenk H.-P."/>
        </authorList>
    </citation>
    <scope>NUCLEOTIDE SEQUENCE [LARGE SCALE GENOMIC DNA]</scope>
    <source>
        <strain evidence="1 2">DSM 43036</strain>
    </source>
</reference>
<evidence type="ECO:0000313" key="2">
    <source>
        <dbReference type="Proteomes" id="UP000618986"/>
    </source>
</evidence>
<organism evidence="1 2">
    <name type="scientific">Micromonospora echinospora</name>
    <name type="common">Micromonospora purpurea</name>
    <dbReference type="NCBI Taxonomy" id="1877"/>
    <lineage>
        <taxon>Bacteria</taxon>
        <taxon>Bacillati</taxon>
        <taxon>Actinomycetota</taxon>
        <taxon>Actinomycetes</taxon>
        <taxon>Micromonosporales</taxon>
        <taxon>Micromonosporaceae</taxon>
        <taxon>Micromonospora</taxon>
    </lineage>
</organism>
<sequence length="153" mass="17059">MQPLRGELQNIQPSQRLALAMTAMEWTRNAMGQIEVEEVRGYLDRGMAAGREAVAAGRDKIELSDEVLDEYEDVLDLAEEPGTSHMMSALLACADAPDGLTGEVLYGVLSFCYEGLLDREEVPEWTEEAERANARCVETIAFQKRLVREAMPH</sequence>
<proteinExistence type="predicted"/>
<dbReference type="EMBL" id="JACHJC010000001">
    <property type="protein sequence ID" value="MBB5114964.1"/>
    <property type="molecule type" value="Genomic_DNA"/>
</dbReference>
<protein>
    <submittedName>
        <fullName evidence="1">Uncharacterized protein</fullName>
    </submittedName>
</protein>
<evidence type="ECO:0000313" key="1">
    <source>
        <dbReference type="EMBL" id="MBB5114964.1"/>
    </source>
</evidence>
<dbReference type="RefSeq" id="WP_184686697.1">
    <property type="nucleotide sequence ID" value="NZ_JACHJC010000001.1"/>
</dbReference>